<reference evidence="5 6" key="1">
    <citation type="submission" date="2022-05" db="EMBL/GenBank/DDBJ databases">
        <title>Genome Sequencing of Bee-Associated Microbes.</title>
        <authorList>
            <person name="Dunlap C."/>
        </authorList>
    </citation>
    <scope>NUCLEOTIDE SEQUENCE [LARGE SCALE GENOMIC DNA]</scope>
    <source>
        <strain evidence="5 6">NRRL B-04010</strain>
    </source>
</reference>
<sequence length="65" mass="7275">MKYDFYFPELGEGLFEGYIVAYIVKEGEQVVEHQSLVEVQTDKVTTVLPSPVAGVTNCLMSQEMS</sequence>
<protein>
    <recommendedName>
        <fullName evidence="4">Lipoyl-binding domain-containing protein</fullName>
    </recommendedName>
</protein>
<dbReference type="EMBL" id="JAMDNP010000024">
    <property type="protein sequence ID" value="MCY9761947.1"/>
    <property type="molecule type" value="Genomic_DNA"/>
</dbReference>
<keyword evidence="2" id="KW-0808">Transferase</keyword>
<dbReference type="SUPFAM" id="SSF51230">
    <property type="entry name" value="Single hybrid motif"/>
    <property type="match status" value="1"/>
</dbReference>
<evidence type="ECO:0000256" key="1">
    <source>
        <dbReference type="ARBA" id="ARBA00001938"/>
    </source>
</evidence>
<feature type="domain" description="Lipoyl-binding" evidence="4">
    <location>
        <begin position="5"/>
        <end position="57"/>
    </location>
</feature>
<keyword evidence="6" id="KW-1185">Reference proteome</keyword>
<evidence type="ECO:0000259" key="4">
    <source>
        <dbReference type="Pfam" id="PF00364"/>
    </source>
</evidence>
<name>A0ABT4GZ05_PAEAL</name>
<evidence type="ECO:0000256" key="3">
    <source>
        <dbReference type="ARBA" id="ARBA00023315"/>
    </source>
</evidence>
<dbReference type="Proteomes" id="UP001527181">
    <property type="component" value="Unassembled WGS sequence"/>
</dbReference>
<comment type="cofactor">
    <cofactor evidence="1">
        <name>(R)-lipoate</name>
        <dbReference type="ChEBI" id="CHEBI:83088"/>
    </cofactor>
</comment>
<accession>A0ABT4GZ05</accession>
<dbReference type="PANTHER" id="PTHR43178">
    <property type="entry name" value="DIHYDROLIPOAMIDE ACETYLTRANSFERASE COMPONENT OF PYRUVATE DEHYDROGENASE COMPLEX"/>
    <property type="match status" value="1"/>
</dbReference>
<comment type="caution">
    <text evidence="5">The sequence shown here is derived from an EMBL/GenBank/DDBJ whole genome shotgun (WGS) entry which is preliminary data.</text>
</comment>
<dbReference type="CDD" id="cd06849">
    <property type="entry name" value="lipoyl_domain"/>
    <property type="match status" value="1"/>
</dbReference>
<dbReference type="InterPro" id="IPR050743">
    <property type="entry name" value="2-oxoacid_DH_E2_comp"/>
</dbReference>
<dbReference type="Gene3D" id="2.40.50.100">
    <property type="match status" value="1"/>
</dbReference>
<keyword evidence="3" id="KW-0012">Acyltransferase</keyword>
<dbReference type="PANTHER" id="PTHR43178:SF5">
    <property type="entry name" value="LIPOAMIDE ACYLTRANSFERASE COMPONENT OF BRANCHED-CHAIN ALPHA-KETO ACID DEHYDROGENASE COMPLEX, MITOCHONDRIAL"/>
    <property type="match status" value="1"/>
</dbReference>
<dbReference type="InterPro" id="IPR000089">
    <property type="entry name" value="Biotin_lipoyl"/>
</dbReference>
<dbReference type="RefSeq" id="WP_268599846.1">
    <property type="nucleotide sequence ID" value="NZ_JAMDNP010000024.1"/>
</dbReference>
<dbReference type="InterPro" id="IPR011053">
    <property type="entry name" value="Single_hybrid_motif"/>
</dbReference>
<evidence type="ECO:0000313" key="5">
    <source>
        <dbReference type="EMBL" id="MCY9761947.1"/>
    </source>
</evidence>
<dbReference type="Pfam" id="PF00364">
    <property type="entry name" value="Biotin_lipoyl"/>
    <property type="match status" value="1"/>
</dbReference>
<evidence type="ECO:0000313" key="6">
    <source>
        <dbReference type="Proteomes" id="UP001527181"/>
    </source>
</evidence>
<proteinExistence type="predicted"/>
<organism evidence="5 6">
    <name type="scientific">Paenibacillus alvei</name>
    <name type="common">Bacillus alvei</name>
    <dbReference type="NCBI Taxonomy" id="44250"/>
    <lineage>
        <taxon>Bacteria</taxon>
        <taxon>Bacillati</taxon>
        <taxon>Bacillota</taxon>
        <taxon>Bacilli</taxon>
        <taxon>Bacillales</taxon>
        <taxon>Paenibacillaceae</taxon>
        <taxon>Paenibacillus</taxon>
    </lineage>
</organism>
<gene>
    <name evidence="5" type="ORF">M5X12_15350</name>
</gene>
<evidence type="ECO:0000256" key="2">
    <source>
        <dbReference type="ARBA" id="ARBA00022679"/>
    </source>
</evidence>